<dbReference type="PANTHER" id="PTHR32011">
    <property type="entry name" value="OS08G0472400 PROTEIN"/>
    <property type="match status" value="1"/>
</dbReference>
<protein>
    <recommendedName>
        <fullName evidence="3">SMI1/KNR4 family protein</fullName>
    </recommendedName>
</protein>
<proteinExistence type="predicted"/>
<evidence type="ECO:0000313" key="2">
    <source>
        <dbReference type="Proteomes" id="UP000605013"/>
    </source>
</evidence>
<sequence length="194" mass="22838">MNQKQVNRIIKLLKGKDISFDSGLTNIEIEKINRDFGIIFPSDLKLLLQTELPVSSGFVHWRYGINSEKGKQEIENRLNWPLEGMLFDIKNNSFWLDKWGIKPSDYKEQKKIAINELAKQPKLIPIYSHRYLASEPNEVNNPIFSVHQMDIIYYGNDLMDYFSNEFNIELPISFGKIKEPKRIRFWSDIVDLNN</sequence>
<reference evidence="1 2" key="1">
    <citation type="submission" date="2020-12" db="EMBL/GenBank/DDBJ databases">
        <title>Olleya sediminilitoris sp. nov., isolated from a tidal flat.</title>
        <authorList>
            <person name="Park S."/>
            <person name="Yoon J.-H."/>
        </authorList>
    </citation>
    <scope>NUCLEOTIDE SEQUENCE [LARGE SCALE GENOMIC DNA]</scope>
    <source>
        <strain evidence="1 2">YSTF-M6</strain>
    </source>
</reference>
<evidence type="ECO:0000313" key="1">
    <source>
        <dbReference type="EMBL" id="MBL7559963.1"/>
    </source>
</evidence>
<dbReference type="Proteomes" id="UP000605013">
    <property type="component" value="Unassembled WGS sequence"/>
</dbReference>
<dbReference type="RefSeq" id="WP_203000357.1">
    <property type="nucleotide sequence ID" value="NZ_JAEMEF010000006.1"/>
</dbReference>
<accession>A0ABS1WLH9</accession>
<comment type="caution">
    <text evidence="1">The sequence shown here is derived from an EMBL/GenBank/DDBJ whole genome shotgun (WGS) entry which is preliminary data.</text>
</comment>
<name>A0ABS1WLH9_9FLAO</name>
<dbReference type="EMBL" id="JAEMEF010000006">
    <property type="protein sequence ID" value="MBL7559963.1"/>
    <property type="molecule type" value="Genomic_DNA"/>
</dbReference>
<dbReference type="PANTHER" id="PTHR32011:SF2">
    <property type="entry name" value="OS08G0472400 PROTEIN"/>
    <property type="match status" value="1"/>
</dbReference>
<evidence type="ECO:0008006" key="3">
    <source>
        <dbReference type="Google" id="ProtNLM"/>
    </source>
</evidence>
<organism evidence="1 2">
    <name type="scientific">Olleya sediminilitoris</name>
    <dbReference type="NCBI Taxonomy" id="2795739"/>
    <lineage>
        <taxon>Bacteria</taxon>
        <taxon>Pseudomonadati</taxon>
        <taxon>Bacteroidota</taxon>
        <taxon>Flavobacteriia</taxon>
        <taxon>Flavobacteriales</taxon>
        <taxon>Flavobacteriaceae</taxon>
    </lineage>
</organism>
<keyword evidence="2" id="KW-1185">Reference proteome</keyword>
<gene>
    <name evidence="1" type="ORF">JAO71_09130</name>
</gene>